<dbReference type="Proteomes" id="UP000308267">
    <property type="component" value="Unassembled WGS sequence"/>
</dbReference>
<keyword evidence="2" id="KW-1185">Reference proteome</keyword>
<dbReference type="OrthoDB" id="6266434at2759"/>
<name>A0A4S2LYJ1_OPIFE</name>
<organism evidence="1 2">
    <name type="scientific">Opisthorchis felineus</name>
    <dbReference type="NCBI Taxonomy" id="147828"/>
    <lineage>
        <taxon>Eukaryota</taxon>
        <taxon>Metazoa</taxon>
        <taxon>Spiralia</taxon>
        <taxon>Lophotrochozoa</taxon>
        <taxon>Platyhelminthes</taxon>
        <taxon>Trematoda</taxon>
        <taxon>Digenea</taxon>
        <taxon>Opisthorchiida</taxon>
        <taxon>Opisthorchiata</taxon>
        <taxon>Opisthorchiidae</taxon>
        <taxon>Opisthorchis</taxon>
    </lineage>
</organism>
<reference evidence="1 2" key="1">
    <citation type="journal article" date="2019" name="BMC Genomics">
        <title>New insights from Opisthorchis felineus genome: update on genomics of the epidemiologically important liver flukes.</title>
        <authorList>
            <person name="Ershov N.I."/>
            <person name="Mordvinov V.A."/>
            <person name="Prokhortchouk E.B."/>
            <person name="Pakharukova M.Y."/>
            <person name="Gunbin K.V."/>
            <person name="Ustyantsev K."/>
            <person name="Genaev M.A."/>
            <person name="Blinov A.G."/>
            <person name="Mazur A."/>
            <person name="Boulygina E."/>
            <person name="Tsygankova S."/>
            <person name="Khrameeva E."/>
            <person name="Chekanov N."/>
            <person name="Fan G."/>
            <person name="Xiao A."/>
            <person name="Zhang H."/>
            <person name="Xu X."/>
            <person name="Yang H."/>
            <person name="Solovyev V."/>
            <person name="Lee S.M."/>
            <person name="Liu X."/>
            <person name="Afonnikov D.A."/>
            <person name="Skryabin K.G."/>
        </authorList>
    </citation>
    <scope>NUCLEOTIDE SEQUENCE [LARGE SCALE GENOMIC DNA]</scope>
    <source>
        <strain evidence="1">AK-0245</strain>
        <tissue evidence="1">Whole organism</tissue>
    </source>
</reference>
<gene>
    <name evidence="1" type="ORF">CRM22_005295</name>
</gene>
<dbReference type="AlphaFoldDB" id="A0A4S2LYJ1"/>
<comment type="caution">
    <text evidence="1">The sequence shown here is derived from an EMBL/GenBank/DDBJ whole genome shotgun (WGS) entry which is preliminary data.</text>
</comment>
<accession>A0A4S2LYJ1</accession>
<protein>
    <submittedName>
        <fullName evidence="1">Uncharacterized protein</fullName>
    </submittedName>
</protein>
<dbReference type="STRING" id="147828.A0A4S2LYJ1"/>
<sequence length="137" mass="14315">MNMDTTPTVNMDTAVNEAEVPVVTSPAGHTEDAAYQTDPVSITSPNSTLLKTKTSVATANTSGDRHPVVDQTHLKVANSGGNSRVTYALKGTSAVNGVNNESHVDDCAPPVGIIFECTLPAEELTDMLGTCETQPTK</sequence>
<dbReference type="EMBL" id="SJOL01006451">
    <property type="protein sequence ID" value="TGZ66488.1"/>
    <property type="molecule type" value="Genomic_DNA"/>
</dbReference>
<evidence type="ECO:0000313" key="2">
    <source>
        <dbReference type="Proteomes" id="UP000308267"/>
    </source>
</evidence>
<evidence type="ECO:0000313" key="1">
    <source>
        <dbReference type="EMBL" id="TGZ66488.1"/>
    </source>
</evidence>
<proteinExistence type="predicted"/>